<organism evidence="8 9">
    <name type="scientific">Pedobacter duraquae</name>
    <dbReference type="NCBI Taxonomy" id="425511"/>
    <lineage>
        <taxon>Bacteria</taxon>
        <taxon>Pseudomonadati</taxon>
        <taxon>Bacteroidota</taxon>
        <taxon>Sphingobacteriia</taxon>
        <taxon>Sphingobacteriales</taxon>
        <taxon>Sphingobacteriaceae</taxon>
        <taxon>Pedobacter</taxon>
    </lineage>
</organism>
<accession>A0A4R6IEN5</accession>
<dbReference type="Pfam" id="PF07980">
    <property type="entry name" value="SusD_RagB"/>
    <property type="match status" value="1"/>
</dbReference>
<dbReference type="InterPro" id="IPR012944">
    <property type="entry name" value="SusD_RagB_dom"/>
</dbReference>
<feature type="domain" description="RagB/SusD" evidence="6">
    <location>
        <begin position="333"/>
        <end position="415"/>
    </location>
</feature>
<dbReference type="InterPro" id="IPR033985">
    <property type="entry name" value="SusD-like_N"/>
</dbReference>
<evidence type="ECO:0000256" key="2">
    <source>
        <dbReference type="ARBA" id="ARBA00006275"/>
    </source>
</evidence>
<dbReference type="Pfam" id="PF14322">
    <property type="entry name" value="SusD-like_3"/>
    <property type="match status" value="1"/>
</dbReference>
<proteinExistence type="inferred from homology"/>
<dbReference type="InterPro" id="IPR011990">
    <property type="entry name" value="TPR-like_helical_dom_sf"/>
</dbReference>
<evidence type="ECO:0000259" key="7">
    <source>
        <dbReference type="Pfam" id="PF14322"/>
    </source>
</evidence>
<comment type="subcellular location">
    <subcellularLocation>
        <location evidence="1">Cell outer membrane</location>
    </subcellularLocation>
</comment>
<dbReference type="OrthoDB" id="621570at2"/>
<evidence type="ECO:0000259" key="6">
    <source>
        <dbReference type="Pfam" id="PF07980"/>
    </source>
</evidence>
<dbReference type="EMBL" id="SNWM01000004">
    <property type="protein sequence ID" value="TDO20763.1"/>
    <property type="molecule type" value="Genomic_DNA"/>
</dbReference>
<keyword evidence="4" id="KW-0472">Membrane</keyword>
<keyword evidence="9" id="KW-1185">Reference proteome</keyword>
<name>A0A4R6IEN5_9SPHI</name>
<feature type="domain" description="SusD-like N-terminal" evidence="7">
    <location>
        <begin position="29"/>
        <end position="227"/>
    </location>
</feature>
<comment type="similarity">
    <text evidence="2">Belongs to the SusD family.</text>
</comment>
<protein>
    <submittedName>
        <fullName evidence="8">RagB/SusD domain-containing protein</fullName>
    </submittedName>
</protein>
<dbReference type="CDD" id="cd08977">
    <property type="entry name" value="SusD"/>
    <property type="match status" value="1"/>
</dbReference>
<evidence type="ECO:0000313" key="8">
    <source>
        <dbReference type="EMBL" id="TDO20763.1"/>
    </source>
</evidence>
<evidence type="ECO:0000313" key="9">
    <source>
        <dbReference type="Proteomes" id="UP000295499"/>
    </source>
</evidence>
<dbReference type="AlphaFoldDB" id="A0A4R6IEN5"/>
<gene>
    <name evidence="8" type="ORF">CLV32_3397</name>
</gene>
<evidence type="ECO:0000256" key="4">
    <source>
        <dbReference type="ARBA" id="ARBA00023136"/>
    </source>
</evidence>
<keyword evidence="3" id="KW-0732">Signal</keyword>
<evidence type="ECO:0000256" key="1">
    <source>
        <dbReference type="ARBA" id="ARBA00004442"/>
    </source>
</evidence>
<keyword evidence="5" id="KW-0998">Cell outer membrane</keyword>
<dbReference type="GO" id="GO:0009279">
    <property type="term" value="C:cell outer membrane"/>
    <property type="evidence" value="ECO:0007669"/>
    <property type="project" value="UniProtKB-SubCell"/>
</dbReference>
<dbReference type="Proteomes" id="UP000295499">
    <property type="component" value="Unassembled WGS sequence"/>
</dbReference>
<evidence type="ECO:0000256" key="5">
    <source>
        <dbReference type="ARBA" id="ARBA00023237"/>
    </source>
</evidence>
<dbReference type="PROSITE" id="PS51257">
    <property type="entry name" value="PROKAR_LIPOPROTEIN"/>
    <property type="match status" value="1"/>
</dbReference>
<reference evidence="8 9" key="1">
    <citation type="submission" date="2019-03" db="EMBL/GenBank/DDBJ databases">
        <title>Genomic Encyclopedia of Archaeal and Bacterial Type Strains, Phase II (KMG-II): from individual species to whole genera.</title>
        <authorList>
            <person name="Goeker M."/>
        </authorList>
    </citation>
    <scope>NUCLEOTIDE SEQUENCE [LARGE SCALE GENOMIC DNA]</scope>
    <source>
        <strain evidence="8 9">DSM 19034</strain>
    </source>
</reference>
<comment type="caution">
    <text evidence="8">The sequence shown here is derived from an EMBL/GenBank/DDBJ whole genome shotgun (WGS) entry which is preliminary data.</text>
</comment>
<dbReference type="Gene3D" id="1.25.40.390">
    <property type="match status" value="1"/>
</dbReference>
<sequence>MFKSEKMKTSYFRTAILLTVIIFSASCKKYLEEVPNNALPTTSSITDASTARAAIIGAYDRLQGYYASSYPTLGTITTDNVIFNGTLSEYLQLDQNAIPTDNVITVSAYQGIYRTINSANSVIAYVPAVTDPLLTAAEKNKIVGEAYFIRALSYFDLARGWGGVQLQLKPTSDLSVLTGIKRSTLDQTYDQVLADLIQAEQLLPEDATTRNRAQKSAARALRARLHLYRKQWAEAENYATQVISNTKYSLVKPYKSFFTAPFQTAESVLELAYSVNDRNSYWNLWYPSSSGGQFTLKPSDALIAKLNNPAVGGSRNSLIAGSGATVYGVLYNTTATSTDPSYLIRIAELYLIRAEARAQQNKLADAVADLNAIRARADVTATTATTQPAIIQAIEDENGIEFAFEAHRWFDLVRTERAGVVLGITNRNFWLFPIPYSDVQSDPDVTQNPGY</sequence>
<evidence type="ECO:0000256" key="3">
    <source>
        <dbReference type="ARBA" id="ARBA00022729"/>
    </source>
</evidence>
<dbReference type="SUPFAM" id="SSF48452">
    <property type="entry name" value="TPR-like"/>
    <property type="match status" value="1"/>
</dbReference>